<reference evidence="1 2" key="1">
    <citation type="journal article" date="2016" name="Nat. Commun.">
        <title>Thousands of microbial genomes shed light on interconnected biogeochemical processes in an aquifer system.</title>
        <authorList>
            <person name="Anantharaman K."/>
            <person name="Brown C.T."/>
            <person name="Hug L.A."/>
            <person name="Sharon I."/>
            <person name="Castelle C.J."/>
            <person name="Probst A.J."/>
            <person name="Thomas B.C."/>
            <person name="Singh A."/>
            <person name="Wilkins M.J."/>
            <person name="Karaoz U."/>
            <person name="Brodie E.L."/>
            <person name="Williams K.H."/>
            <person name="Hubbard S.S."/>
            <person name="Banfield J.F."/>
        </authorList>
    </citation>
    <scope>NUCLEOTIDE SEQUENCE [LARGE SCALE GENOMIC DNA]</scope>
</reference>
<comment type="caution">
    <text evidence="1">The sequence shown here is derived from an EMBL/GenBank/DDBJ whole genome shotgun (WGS) entry which is preliminary data.</text>
</comment>
<dbReference type="Proteomes" id="UP000185809">
    <property type="component" value="Unassembled WGS sequence"/>
</dbReference>
<accession>A0A1F6X1Y2</accession>
<evidence type="ECO:0000313" key="2">
    <source>
        <dbReference type="Proteomes" id="UP000185809"/>
    </source>
</evidence>
<evidence type="ECO:0000313" key="1">
    <source>
        <dbReference type="EMBL" id="OGI88124.1"/>
    </source>
</evidence>
<protein>
    <recommendedName>
        <fullName evidence="3">Type 4 fimbrial biogenesis protein PilX N-terminal domain-containing protein</fullName>
    </recommendedName>
</protein>
<sequence>MIVVIFFLFISLAIVLSLISPTIREFKVSKDLLSSKESYFLAESGIEDAIYRFNSGKQISSSESITVGQNTVMTNIVSFGSNEKEIVSLGNVLNHQRKISLTLKVGTGISFNYGLQAGNGGFVMKNNSGVYGNVYSNGNVFGSSGVFITGSVIASNYSSVDKIVIGSAGVGDAWANIITNSTITGNLYCQIGNNNNKICNTSQADPNPQPFPITDDIINNWKAVAEIGGTISGNYTPSGSSSSLGPKKITGNLNLPNGHKLTLNGIVWVEGNINISNNAEIHLASSFGSNGGILLADGYIDLSNNIEFFGSGTNGSYILVITTSDCPTSSYCNDYDAITMGNNSEIVVLNAQNGKINLNNNAGANSVTADKIFLNSNATVTYQTGLANSNFITGPSGAWKIDTWEEIE</sequence>
<name>A0A1F6X1Y2_9BACT</name>
<gene>
    <name evidence="1" type="ORF">A2995_00085</name>
</gene>
<dbReference type="AlphaFoldDB" id="A0A1F6X1Y2"/>
<proteinExistence type="predicted"/>
<dbReference type="EMBL" id="MFUP01000005">
    <property type="protein sequence ID" value="OGI88124.1"/>
    <property type="molecule type" value="Genomic_DNA"/>
</dbReference>
<organism evidence="1 2">
    <name type="scientific">Candidatus Nomurabacteria bacterium RIFCSPLOWO2_01_FULL_33_24</name>
    <dbReference type="NCBI Taxonomy" id="1801765"/>
    <lineage>
        <taxon>Bacteria</taxon>
        <taxon>Candidatus Nomuraibacteriota</taxon>
    </lineage>
</organism>
<evidence type="ECO:0008006" key="3">
    <source>
        <dbReference type="Google" id="ProtNLM"/>
    </source>
</evidence>